<keyword evidence="3" id="KW-0574">Periplasm</keyword>
<feature type="signal peptide" evidence="4">
    <location>
        <begin position="1"/>
        <end position="28"/>
    </location>
</feature>
<keyword evidence="6" id="KW-0966">Cell projection</keyword>
<dbReference type="Proteomes" id="UP000177515">
    <property type="component" value="Chromosome 2"/>
</dbReference>
<dbReference type="Pfam" id="PF13144">
    <property type="entry name" value="ChapFlgA"/>
    <property type="match status" value="1"/>
</dbReference>
<proteinExistence type="predicted"/>
<dbReference type="Gene3D" id="3.90.1210.10">
    <property type="entry name" value="Antifreeze-like/N-acetylneuraminic acid synthase C-terminal domain"/>
    <property type="match status" value="1"/>
</dbReference>
<evidence type="ECO:0000313" key="7">
    <source>
        <dbReference type="Proteomes" id="UP000177515"/>
    </source>
</evidence>
<dbReference type="EMBL" id="CP017755">
    <property type="protein sequence ID" value="AOZ08880.1"/>
    <property type="molecule type" value="Genomic_DNA"/>
</dbReference>
<dbReference type="InterPro" id="IPR039246">
    <property type="entry name" value="Flagellar_FlgA"/>
</dbReference>
<organism evidence="6 7">
    <name type="scientific">Cupriavidus malaysiensis</name>
    <dbReference type="NCBI Taxonomy" id="367825"/>
    <lineage>
        <taxon>Bacteria</taxon>
        <taxon>Pseudomonadati</taxon>
        <taxon>Pseudomonadota</taxon>
        <taxon>Betaproteobacteria</taxon>
        <taxon>Burkholderiales</taxon>
        <taxon>Burkholderiaceae</taxon>
        <taxon>Cupriavidus</taxon>
    </lineage>
</organism>
<comment type="subcellular location">
    <subcellularLocation>
        <location evidence="1">Periplasm</location>
    </subcellularLocation>
</comment>
<dbReference type="SMART" id="SM00858">
    <property type="entry name" value="SAF"/>
    <property type="match status" value="1"/>
</dbReference>
<accession>A0ABN4TU33</accession>
<feature type="chain" id="PRO_5046846924" evidence="4">
    <location>
        <begin position="29"/>
        <end position="253"/>
    </location>
</feature>
<dbReference type="InterPro" id="IPR017585">
    <property type="entry name" value="SAF_FlgA"/>
</dbReference>
<evidence type="ECO:0000259" key="5">
    <source>
        <dbReference type="SMART" id="SM00858"/>
    </source>
</evidence>
<feature type="domain" description="SAF" evidence="5">
    <location>
        <begin position="129"/>
        <end position="191"/>
    </location>
</feature>
<keyword evidence="2 4" id="KW-0732">Signal</keyword>
<evidence type="ECO:0000256" key="3">
    <source>
        <dbReference type="ARBA" id="ARBA00022764"/>
    </source>
</evidence>
<protein>
    <submittedName>
        <fullName evidence="6">Flagella basal body P-ring formation protein FlgA</fullName>
    </submittedName>
</protein>
<dbReference type="PANTHER" id="PTHR36307:SF1">
    <property type="entry name" value="FLAGELLA BASAL BODY P-RING FORMATION PROTEIN FLGA"/>
    <property type="match status" value="1"/>
</dbReference>
<name>A0ABN4TU33_9BURK</name>
<dbReference type="InterPro" id="IPR041231">
    <property type="entry name" value="FlgA_N"/>
</dbReference>
<dbReference type="InterPro" id="IPR013974">
    <property type="entry name" value="SAF"/>
</dbReference>
<evidence type="ECO:0000256" key="2">
    <source>
        <dbReference type="ARBA" id="ARBA00022729"/>
    </source>
</evidence>
<dbReference type="Pfam" id="PF17656">
    <property type="entry name" value="ChapFlgA_N"/>
    <property type="match status" value="1"/>
</dbReference>
<evidence type="ECO:0000313" key="6">
    <source>
        <dbReference type="EMBL" id="AOZ08880.1"/>
    </source>
</evidence>
<reference evidence="6 7" key="1">
    <citation type="submission" date="2016-10" db="EMBL/GenBank/DDBJ databases">
        <title>Complete genome sequences of three Cupriavidus strains isolated from various Malaysian environments.</title>
        <authorList>
            <person name="Abdullah A.A.-A."/>
            <person name="Shafie N.A.H."/>
            <person name="Lau N.S."/>
        </authorList>
    </citation>
    <scope>NUCLEOTIDE SEQUENCE [LARGE SCALE GENOMIC DNA]</scope>
    <source>
        <strain evidence="6 7">USMAA1020</strain>
    </source>
</reference>
<dbReference type="NCBIfam" id="TIGR03170">
    <property type="entry name" value="flgA_cterm"/>
    <property type="match status" value="1"/>
</dbReference>
<gene>
    <name evidence="6" type="ORF">BKK80_23650</name>
</gene>
<sequence>MRALFRALLRATRLLPALALALAGAHVAAQPAGARAGNGATPATPATPFPDDPVRSAVEQFLARQSAGLPGKVSIQVVPPSGGRAPECEAPDPFLPPGGSPWGRVTVGVRCGGERPWIRYVQARVGVLTDYYVAARAIAPGEPIGSADLQVRQGDLAMLPRAVVTDPAQANGAVAATRIAAGSPLRADLLKRPAAVRNGQTVSVTIEGEAFQISSEGKVMNDAPTGGSVQVRLKNGQVVTGLVRSGDTVVLQQ</sequence>
<dbReference type="PANTHER" id="PTHR36307">
    <property type="entry name" value="FLAGELLA BASAL BODY P-RING FORMATION PROTEIN FLGA"/>
    <property type="match status" value="1"/>
</dbReference>
<keyword evidence="7" id="KW-1185">Reference proteome</keyword>
<dbReference type="Gene3D" id="2.30.30.760">
    <property type="match status" value="1"/>
</dbReference>
<evidence type="ECO:0000256" key="4">
    <source>
        <dbReference type="SAM" id="SignalP"/>
    </source>
</evidence>
<evidence type="ECO:0000256" key="1">
    <source>
        <dbReference type="ARBA" id="ARBA00004418"/>
    </source>
</evidence>
<keyword evidence="6" id="KW-0282">Flagellum</keyword>
<keyword evidence="6" id="KW-0969">Cilium</keyword>
<dbReference type="CDD" id="cd11614">
    <property type="entry name" value="SAF_CpaB_FlgA_like"/>
    <property type="match status" value="1"/>
</dbReference>